<dbReference type="OrthoDB" id="67448at2"/>
<dbReference type="InterPro" id="IPR035901">
    <property type="entry name" value="GIY-YIG_endonuc_sf"/>
</dbReference>
<dbReference type="PROSITE" id="PS50164">
    <property type="entry name" value="GIY_YIG"/>
    <property type="match status" value="1"/>
</dbReference>
<sequence>MDYYVYILFDTKTNDVFYVGKGKGFRIDHHENDTIESEKTSKIKELQEADRFGKRVVGRYHTESEAHAVETVLIKWVYGFDNLTNKVHGRYSALIRTIGNYETIPGIDVEYTPNLNDGSFTKAQQEKFVKNNIEAKLESIKENIEPLLEGTQYSMSEIIGTSPADTGLWINNPSMDVSIRLKLPLAGRTISPEFVSKNTDKESKARFAQAMAPLKVNNGSVGSYIGLQNYLERAGINKDIEVRPKADDIDEIFNVVTFMMEQLETKHS</sequence>
<accession>A0A4U0ZLM3</accession>
<gene>
    <name evidence="2" type="ORF">E5672_08430</name>
</gene>
<dbReference type="InterPro" id="IPR000305">
    <property type="entry name" value="GIY-YIG_endonuc"/>
</dbReference>
<dbReference type="SUPFAM" id="SSF82771">
    <property type="entry name" value="GIY-YIG endonuclease"/>
    <property type="match status" value="1"/>
</dbReference>
<reference evidence="2 3" key="1">
    <citation type="submission" date="2019-04" db="EMBL/GenBank/DDBJ databases">
        <title>Alteromonas portus sp. nov., an alginate lyase-excreting marine bacterium.</title>
        <authorList>
            <person name="Huang H."/>
            <person name="Mo K."/>
            <person name="Bao S."/>
        </authorList>
    </citation>
    <scope>NUCLEOTIDE SEQUENCE [LARGE SCALE GENOMIC DNA]</scope>
    <source>
        <strain evidence="2 3">HB161718</strain>
    </source>
</reference>
<feature type="domain" description="GIY-YIG" evidence="1">
    <location>
        <begin position="1"/>
        <end position="86"/>
    </location>
</feature>
<dbReference type="EMBL" id="SWCO01000005">
    <property type="protein sequence ID" value="TKB03072.1"/>
    <property type="molecule type" value="Genomic_DNA"/>
</dbReference>
<comment type="caution">
    <text evidence="2">The sequence shown here is derived from an EMBL/GenBank/DDBJ whole genome shotgun (WGS) entry which is preliminary data.</text>
</comment>
<protein>
    <submittedName>
        <fullName evidence="2">GIY-YIG nuclease family protein</fullName>
    </submittedName>
</protein>
<evidence type="ECO:0000259" key="1">
    <source>
        <dbReference type="PROSITE" id="PS50164"/>
    </source>
</evidence>
<keyword evidence="3" id="KW-1185">Reference proteome</keyword>
<dbReference type="RefSeq" id="WP_136781797.1">
    <property type="nucleotide sequence ID" value="NZ_SWCO01000005.1"/>
</dbReference>
<dbReference type="Proteomes" id="UP000305471">
    <property type="component" value="Unassembled WGS sequence"/>
</dbReference>
<dbReference type="AlphaFoldDB" id="A0A4U0ZLM3"/>
<dbReference type="Pfam" id="PF22945">
    <property type="entry name" value="LEM-3_GIY-YIG"/>
    <property type="match status" value="1"/>
</dbReference>
<organism evidence="2 3">
    <name type="scientific">Alteromonas portus</name>
    <dbReference type="NCBI Taxonomy" id="2565549"/>
    <lineage>
        <taxon>Bacteria</taxon>
        <taxon>Pseudomonadati</taxon>
        <taxon>Pseudomonadota</taxon>
        <taxon>Gammaproteobacteria</taxon>
        <taxon>Alteromonadales</taxon>
        <taxon>Alteromonadaceae</taxon>
        <taxon>Alteromonas/Salinimonas group</taxon>
        <taxon>Alteromonas</taxon>
    </lineage>
</organism>
<name>A0A4U0ZLM3_9ALTE</name>
<evidence type="ECO:0000313" key="2">
    <source>
        <dbReference type="EMBL" id="TKB03072.1"/>
    </source>
</evidence>
<proteinExistence type="predicted"/>
<dbReference type="CDD" id="cd10440">
    <property type="entry name" value="GIY-YIG_COG3680"/>
    <property type="match status" value="1"/>
</dbReference>
<evidence type="ECO:0000313" key="3">
    <source>
        <dbReference type="Proteomes" id="UP000305471"/>
    </source>
</evidence>